<evidence type="ECO:0000313" key="11">
    <source>
        <dbReference type="Proteomes" id="UP000216312"/>
    </source>
</evidence>
<dbReference type="GO" id="GO:0005829">
    <property type="term" value="C:cytosol"/>
    <property type="evidence" value="ECO:0007669"/>
    <property type="project" value="TreeGrafter"/>
</dbReference>
<proteinExistence type="inferred from homology"/>
<comment type="function">
    <text evidence="1 6">Catalyzes the decarboxylation of orotidine 5'-monophosphate (OMP) to uridine 5'-monophosphate (UMP).</text>
</comment>
<evidence type="ECO:0000259" key="9">
    <source>
        <dbReference type="SMART" id="SM00934"/>
    </source>
</evidence>
<feature type="active site" description="For OMPdecase activity" evidence="7">
    <location>
        <position position="58"/>
    </location>
</feature>
<dbReference type="GO" id="GO:0044205">
    <property type="term" value="P:'de novo' UMP biosynthetic process"/>
    <property type="evidence" value="ECO:0007669"/>
    <property type="project" value="UniProtKB-UniRule"/>
</dbReference>
<evidence type="ECO:0000256" key="4">
    <source>
        <dbReference type="ARBA" id="ARBA00022975"/>
    </source>
</evidence>
<comment type="similarity">
    <text evidence="6">Belongs to the OMP decarboxylase family. Type 1 subfamily.</text>
</comment>
<evidence type="ECO:0000256" key="5">
    <source>
        <dbReference type="ARBA" id="ARBA00023239"/>
    </source>
</evidence>
<feature type="binding site" evidence="6 8">
    <location>
        <position position="176"/>
    </location>
    <ligand>
        <name>substrate</name>
    </ligand>
</feature>
<name>A0A257LTV0_UNCW3</name>
<feature type="domain" description="Orotidine 5'-phosphate decarboxylase" evidence="9">
    <location>
        <begin position="3"/>
        <end position="221"/>
    </location>
</feature>
<dbReference type="SUPFAM" id="SSF51366">
    <property type="entry name" value="Ribulose-phoshate binding barrel"/>
    <property type="match status" value="1"/>
</dbReference>
<dbReference type="PANTHER" id="PTHR32119">
    <property type="entry name" value="OROTIDINE 5'-PHOSPHATE DECARBOXYLASE"/>
    <property type="match status" value="1"/>
</dbReference>
<sequence>MAELIVALDLTSIDKLNRIVAELDGLVDFFKLGIEPLTAMGFKVIEHLKTQGKRVFVDLKFFDIPKVVRGAVRNLQQYDVDMLTLHTLGGTNMLCAAVDARGGSNKPLLMGVTVLTSLSPSESKPLFNRKLEEEVLLLTSLAYECGLDGVVASPLEVRQIKSKWQDNLLVLTPGIRSTGASKDDQARILTPYGAAREGADFLVVGRPILNADNPRMVVESMLSDIQRGNDEFRATIKGTGRDT</sequence>
<feature type="binding site" evidence="6 8">
    <location>
        <position position="206"/>
    </location>
    <ligand>
        <name>substrate</name>
    </ligand>
</feature>
<evidence type="ECO:0000256" key="3">
    <source>
        <dbReference type="ARBA" id="ARBA00022793"/>
    </source>
</evidence>
<feature type="binding site" evidence="6">
    <location>
        <begin position="58"/>
        <end position="67"/>
    </location>
    <ligand>
        <name>substrate</name>
    </ligand>
</feature>
<dbReference type="EC" id="4.1.1.23" evidence="6"/>
<dbReference type="InterPro" id="IPR001754">
    <property type="entry name" value="OMPdeCOase_dom"/>
</dbReference>
<protein>
    <recommendedName>
        <fullName evidence="6">Orotidine 5'-phosphate decarboxylase</fullName>
        <ecNumber evidence="6">4.1.1.23</ecNumber>
    </recommendedName>
    <alternativeName>
        <fullName evidence="6">OMP decarboxylase</fullName>
        <shortName evidence="6">OMPDCase</shortName>
        <shortName evidence="6">OMPdecase</shortName>
    </alternativeName>
</protein>
<feature type="binding site" evidence="6 8">
    <location>
        <position position="205"/>
    </location>
    <ligand>
        <name>substrate</name>
    </ligand>
</feature>
<evidence type="ECO:0000313" key="10">
    <source>
        <dbReference type="EMBL" id="OYV03108.1"/>
    </source>
</evidence>
<organism evidence="10 11">
    <name type="scientific">candidate division WOR-3 bacterium 4484_18</name>
    <dbReference type="NCBI Taxonomy" id="2020626"/>
    <lineage>
        <taxon>Bacteria</taxon>
        <taxon>Bacteria division WOR-3</taxon>
    </lineage>
</organism>
<evidence type="ECO:0000256" key="2">
    <source>
        <dbReference type="ARBA" id="ARBA00004861"/>
    </source>
</evidence>
<dbReference type="NCBIfam" id="NF001273">
    <property type="entry name" value="PRK00230.1"/>
    <property type="match status" value="1"/>
</dbReference>
<dbReference type="EMBL" id="NMUJ01000022">
    <property type="protein sequence ID" value="OYV03108.1"/>
    <property type="molecule type" value="Genomic_DNA"/>
</dbReference>
<dbReference type="UniPathway" id="UPA00070">
    <property type="reaction ID" value="UER00120"/>
</dbReference>
<feature type="active site" description="For OMPdecase activity" evidence="7">
    <location>
        <position position="63"/>
    </location>
</feature>
<feature type="active site" description="Proton donor" evidence="6">
    <location>
        <position position="60"/>
    </location>
</feature>
<dbReference type="GO" id="GO:0006207">
    <property type="term" value="P:'de novo' pyrimidine nucleobase biosynthetic process"/>
    <property type="evidence" value="ECO:0007669"/>
    <property type="project" value="InterPro"/>
</dbReference>
<gene>
    <name evidence="6 10" type="primary">pyrF</name>
    <name evidence="10" type="ORF">CGW93_02400</name>
</gene>
<dbReference type="InterPro" id="IPR011060">
    <property type="entry name" value="RibuloseP-bd_barrel"/>
</dbReference>
<evidence type="ECO:0000256" key="7">
    <source>
        <dbReference type="PIRSR" id="PIRSR614732-1"/>
    </source>
</evidence>
<dbReference type="CDD" id="cd04725">
    <property type="entry name" value="OMP_decarboxylase_like"/>
    <property type="match status" value="1"/>
</dbReference>
<comment type="subunit">
    <text evidence="6">Homodimer.</text>
</comment>
<keyword evidence="5 6" id="KW-0456">Lyase</keyword>
<keyword evidence="4 6" id="KW-0665">Pyrimidine biosynthesis</keyword>
<dbReference type="InterPro" id="IPR014732">
    <property type="entry name" value="OMPdecase"/>
</dbReference>
<reference evidence="11" key="1">
    <citation type="submission" date="2017-07" db="EMBL/GenBank/DDBJ databases">
        <title>Novel pathways for hydrocarbon cycling and metabolic interdependencies in hydrothermal sediment communities.</title>
        <authorList>
            <person name="Dombrowski N."/>
            <person name="Seitz K."/>
            <person name="Teske A."/>
            <person name="Baker B."/>
        </authorList>
    </citation>
    <scope>NUCLEOTIDE SEQUENCE [LARGE SCALE GENOMIC DNA]</scope>
</reference>
<feature type="active site" description="For OMPdecase activity" evidence="7">
    <location>
        <position position="60"/>
    </location>
</feature>
<comment type="caution">
    <text evidence="10">The sequence shown here is derived from an EMBL/GenBank/DDBJ whole genome shotgun (WGS) entry which is preliminary data.</text>
</comment>
<dbReference type="NCBIfam" id="TIGR01740">
    <property type="entry name" value="pyrF"/>
    <property type="match status" value="1"/>
</dbReference>
<evidence type="ECO:0000256" key="6">
    <source>
        <dbReference type="HAMAP-Rule" id="MF_01200"/>
    </source>
</evidence>
<dbReference type="AlphaFoldDB" id="A0A257LTV0"/>
<evidence type="ECO:0000256" key="1">
    <source>
        <dbReference type="ARBA" id="ARBA00002356"/>
    </source>
</evidence>
<evidence type="ECO:0000256" key="8">
    <source>
        <dbReference type="PIRSR" id="PIRSR614732-2"/>
    </source>
</evidence>
<dbReference type="InterPro" id="IPR013785">
    <property type="entry name" value="Aldolase_TIM"/>
</dbReference>
<dbReference type="SMART" id="SM00934">
    <property type="entry name" value="OMPdecase"/>
    <property type="match status" value="1"/>
</dbReference>
<comment type="catalytic activity">
    <reaction evidence="6">
        <text>orotidine 5'-phosphate + H(+) = UMP + CO2</text>
        <dbReference type="Rhea" id="RHEA:11596"/>
        <dbReference type="ChEBI" id="CHEBI:15378"/>
        <dbReference type="ChEBI" id="CHEBI:16526"/>
        <dbReference type="ChEBI" id="CHEBI:57538"/>
        <dbReference type="ChEBI" id="CHEBI:57865"/>
        <dbReference type="EC" id="4.1.1.23"/>
    </reaction>
</comment>
<dbReference type="InterPro" id="IPR047596">
    <property type="entry name" value="OMPdecase_bac"/>
</dbReference>
<feature type="binding site" evidence="6 8">
    <location>
        <position position="185"/>
    </location>
    <ligand>
        <name>substrate</name>
    </ligand>
</feature>
<feature type="binding site" evidence="6 8">
    <location>
        <position position="116"/>
    </location>
    <ligand>
        <name>substrate</name>
    </ligand>
</feature>
<dbReference type="Proteomes" id="UP000216312">
    <property type="component" value="Unassembled WGS sequence"/>
</dbReference>
<feature type="binding site" evidence="6 8">
    <location>
        <position position="31"/>
    </location>
    <ligand>
        <name>substrate</name>
    </ligand>
</feature>
<dbReference type="PANTHER" id="PTHR32119:SF2">
    <property type="entry name" value="OROTIDINE 5'-PHOSPHATE DECARBOXYLASE"/>
    <property type="match status" value="1"/>
</dbReference>
<accession>A0A257LTV0</accession>
<dbReference type="Pfam" id="PF00215">
    <property type="entry name" value="OMPdecase"/>
    <property type="match status" value="1"/>
</dbReference>
<dbReference type="Gene3D" id="3.20.20.70">
    <property type="entry name" value="Aldolase class I"/>
    <property type="match status" value="1"/>
</dbReference>
<feature type="binding site" evidence="6 8">
    <location>
        <position position="9"/>
    </location>
    <ligand>
        <name>substrate</name>
    </ligand>
</feature>
<keyword evidence="3 6" id="KW-0210">Decarboxylase</keyword>
<dbReference type="GO" id="GO:0004590">
    <property type="term" value="F:orotidine-5'-phosphate decarboxylase activity"/>
    <property type="evidence" value="ECO:0007669"/>
    <property type="project" value="UniProtKB-UniRule"/>
</dbReference>
<comment type="pathway">
    <text evidence="2 6">Pyrimidine metabolism; UMP biosynthesis via de novo pathway; UMP from orotate: step 2/2.</text>
</comment>
<dbReference type="HAMAP" id="MF_01200_B">
    <property type="entry name" value="OMPdecase_type1_B"/>
    <property type="match status" value="1"/>
</dbReference>